<accession>A0ABT3X8U3</accession>
<evidence type="ECO:0000313" key="2">
    <source>
        <dbReference type="Proteomes" id="UP001208017"/>
    </source>
</evidence>
<organism evidence="1 2">
    <name type="scientific">Tumebacillus lacus</name>
    <dbReference type="NCBI Taxonomy" id="2995335"/>
    <lineage>
        <taxon>Bacteria</taxon>
        <taxon>Bacillati</taxon>
        <taxon>Bacillota</taxon>
        <taxon>Bacilli</taxon>
        <taxon>Bacillales</taxon>
        <taxon>Alicyclobacillaceae</taxon>
        <taxon>Tumebacillus</taxon>
    </lineage>
</organism>
<name>A0ABT3X8U3_9BACL</name>
<reference evidence="1 2" key="1">
    <citation type="submission" date="2022-11" db="EMBL/GenBank/DDBJ databases">
        <title>Study of microbial diversity in lake waters.</title>
        <authorList>
            <person name="Zhang J."/>
        </authorList>
    </citation>
    <scope>NUCLEOTIDE SEQUENCE [LARGE SCALE GENOMIC DNA]</scope>
    <source>
        <strain evidence="1 2">DT12</strain>
    </source>
</reference>
<sequence length="124" mass="14048">MRNTEFVESIKKYVRDTALSDTIEFIENLPGRKPRKRHVELSNWYNSLSGEDKQKIGEIMAEAVDSSLFGFLCVLDGARTIEKSDKKTTFELYAVKGGGSTRVNSEEEQPLHDIYNALTNSVDQ</sequence>
<comment type="caution">
    <text evidence="1">The sequence shown here is derived from an EMBL/GenBank/DDBJ whole genome shotgun (WGS) entry which is preliminary data.</text>
</comment>
<dbReference type="Proteomes" id="UP001208017">
    <property type="component" value="Unassembled WGS sequence"/>
</dbReference>
<dbReference type="EMBL" id="JAPMLT010000021">
    <property type="protein sequence ID" value="MCX7572397.1"/>
    <property type="molecule type" value="Genomic_DNA"/>
</dbReference>
<proteinExistence type="predicted"/>
<keyword evidence="2" id="KW-1185">Reference proteome</keyword>
<gene>
    <name evidence="1" type="ORF">OS242_21030</name>
</gene>
<dbReference type="RefSeq" id="WP_267153644.1">
    <property type="nucleotide sequence ID" value="NZ_JAPMLT010000021.1"/>
</dbReference>
<evidence type="ECO:0000313" key="1">
    <source>
        <dbReference type="EMBL" id="MCX7572397.1"/>
    </source>
</evidence>
<protein>
    <submittedName>
        <fullName evidence="1">Uncharacterized protein</fullName>
    </submittedName>
</protein>